<comment type="caution">
    <text evidence="1">The sequence shown here is derived from an EMBL/GenBank/DDBJ whole genome shotgun (WGS) entry which is preliminary data.</text>
</comment>
<proteinExistence type="predicted"/>
<dbReference type="OMA" id="DRICAIQ"/>
<dbReference type="PANTHER" id="PTHR38166:SF1">
    <property type="entry name" value="C2H2-TYPE DOMAIN-CONTAINING PROTEIN"/>
    <property type="match status" value="1"/>
</dbReference>
<dbReference type="AlphaFoldDB" id="T0JV17"/>
<sequence>MKGKEFLEIACPFFKKDPSKYSECLKRHRLKKIEEVKEHLWQQHRIPFYCPICKRDFPTARGRDRHIVDRICAIQEVFPFEGVSDDQRRQLFRNRKGLGLNKQWFQLWKLLLPGKAAPSSPFIKPKDGLEVVMFREFWSFHGESLIAKSVKQADLKSWDRRAEERDLASLYTEVLRNVIDRIVNKLDITWKTSKLPPSGSG</sequence>
<dbReference type="STRING" id="1237896.T0JV17"/>
<gene>
    <name evidence="1" type="ORF">CGLO_16829</name>
</gene>
<dbReference type="PANTHER" id="PTHR38166">
    <property type="entry name" value="C2H2-TYPE DOMAIN-CONTAINING PROTEIN-RELATED"/>
    <property type="match status" value="1"/>
</dbReference>
<evidence type="ECO:0000313" key="1">
    <source>
        <dbReference type="EMBL" id="EQB44423.1"/>
    </source>
</evidence>
<accession>T0JV17</accession>
<evidence type="ECO:0008006" key="3">
    <source>
        <dbReference type="Google" id="ProtNLM"/>
    </source>
</evidence>
<dbReference type="OrthoDB" id="3521097at2759"/>
<dbReference type="Proteomes" id="UP000015530">
    <property type="component" value="Unassembled WGS sequence"/>
</dbReference>
<organism evidence="1 2">
    <name type="scientific">Colletotrichum gloeosporioides (strain Cg-14)</name>
    <name type="common">Anthracnose fungus</name>
    <name type="synonym">Glomerella cingulata</name>
    <dbReference type="NCBI Taxonomy" id="1237896"/>
    <lineage>
        <taxon>Eukaryota</taxon>
        <taxon>Fungi</taxon>
        <taxon>Dikarya</taxon>
        <taxon>Ascomycota</taxon>
        <taxon>Pezizomycotina</taxon>
        <taxon>Sordariomycetes</taxon>
        <taxon>Hypocreomycetidae</taxon>
        <taxon>Glomerellales</taxon>
        <taxon>Glomerellaceae</taxon>
        <taxon>Colletotrichum</taxon>
        <taxon>Colletotrichum gloeosporioides species complex</taxon>
    </lineage>
</organism>
<reference evidence="2" key="1">
    <citation type="journal article" date="2013" name="Mol. Plant Microbe Interact.">
        <title>Global aspects of pacC regulation of pathogenicity genes in Colletotrichum gloeosporioides as revealed by transcriptome analysis.</title>
        <authorList>
            <person name="Alkan N."/>
            <person name="Meng X."/>
            <person name="Friedlander G."/>
            <person name="Reuveni E."/>
            <person name="Sukno S."/>
            <person name="Sherman A."/>
            <person name="Thon M."/>
            <person name="Fluhr R."/>
            <person name="Prusky D."/>
        </authorList>
    </citation>
    <scope>NUCLEOTIDE SEQUENCE [LARGE SCALE GENOMIC DNA]</scope>
    <source>
        <strain evidence="2">Cg-14</strain>
    </source>
</reference>
<protein>
    <recommendedName>
        <fullName evidence="3">C2H2-type domain-containing protein</fullName>
    </recommendedName>
</protein>
<evidence type="ECO:0000313" key="2">
    <source>
        <dbReference type="Proteomes" id="UP000015530"/>
    </source>
</evidence>
<dbReference type="EMBL" id="AMYD01004003">
    <property type="protein sequence ID" value="EQB44423.1"/>
    <property type="molecule type" value="Genomic_DNA"/>
</dbReference>
<name>T0JV17_COLGC</name>
<dbReference type="HOGENOM" id="CLU_1360306_0_0_1"/>